<dbReference type="EMBL" id="CP073041">
    <property type="protein sequence ID" value="UXE59286.1"/>
    <property type="molecule type" value="Genomic_DNA"/>
</dbReference>
<organism evidence="1">
    <name type="scientific">Woronichinia naegeliana WA131</name>
    <dbReference type="NCBI Taxonomy" id="2824559"/>
    <lineage>
        <taxon>Bacteria</taxon>
        <taxon>Bacillati</taxon>
        <taxon>Cyanobacteriota</taxon>
        <taxon>Cyanophyceae</taxon>
        <taxon>Synechococcales</taxon>
        <taxon>Coelosphaeriaceae</taxon>
        <taxon>Woronichinia</taxon>
    </lineage>
</organism>
<evidence type="ECO:0000313" key="1">
    <source>
        <dbReference type="EMBL" id="UXE59286.1"/>
    </source>
</evidence>
<dbReference type="Proteomes" id="UP001065613">
    <property type="component" value="Chromosome"/>
</dbReference>
<dbReference type="AlphaFoldDB" id="A0A977KUP6"/>
<gene>
    <name evidence="1" type="ORF">KA717_25910</name>
</gene>
<protein>
    <submittedName>
        <fullName evidence="1">Toxin-antitoxin system, antitoxin component, Xre family protein</fullName>
    </submittedName>
</protein>
<reference evidence="1" key="1">
    <citation type="submission" date="2021-04" db="EMBL/GenBank/DDBJ databases">
        <title>Genome sequence of Woronichinia naegeliana from Washington state freshwater lake bloom.</title>
        <authorList>
            <person name="Dreher T.W."/>
        </authorList>
    </citation>
    <scope>NUCLEOTIDE SEQUENCE</scope>
    <source>
        <strain evidence="1">WA131</strain>
    </source>
</reference>
<name>A0A977KUP6_9CYAN</name>
<accession>A0A977KUP6</accession>
<dbReference type="KEGG" id="wna:KA717_25910"/>
<proteinExistence type="predicted"/>
<sequence length="71" mass="8021">MITLTLTEEKIITKIRQLSPDAIQKLEEFIDQLSQPKNNPDQYLTSAASKLSESILAKILDNAEDAEYDIL</sequence>